<feature type="compositionally biased region" description="Low complexity" evidence="1">
    <location>
        <begin position="57"/>
        <end position="72"/>
    </location>
</feature>
<proteinExistence type="predicted"/>
<evidence type="ECO:0000313" key="3">
    <source>
        <dbReference type="Proteomes" id="UP000054549"/>
    </source>
</evidence>
<dbReference type="AlphaFoldDB" id="A0A0C2T3L0"/>
<accession>A0A0C2T3L0</accession>
<feature type="region of interest" description="Disordered" evidence="1">
    <location>
        <begin position="56"/>
        <end position="90"/>
    </location>
</feature>
<feature type="compositionally biased region" description="Polar residues" evidence="1">
    <location>
        <begin position="74"/>
        <end position="88"/>
    </location>
</feature>
<dbReference type="STRING" id="946122.A0A0C2T3L0"/>
<dbReference type="Proteomes" id="UP000054549">
    <property type="component" value="Unassembled WGS sequence"/>
</dbReference>
<dbReference type="HOGENOM" id="CLU_1482173_0_0_1"/>
<gene>
    <name evidence="2" type="ORF">M378DRAFT_180223</name>
</gene>
<feature type="region of interest" description="Disordered" evidence="1">
    <location>
        <begin position="1"/>
        <end position="33"/>
    </location>
</feature>
<protein>
    <submittedName>
        <fullName evidence="2">Uncharacterized protein</fullName>
    </submittedName>
</protein>
<sequence length="179" mass="19577">MSCDASSSSSRPTLPPLRDLNLPIPNTRNMPSFNDDSYDYKPYYIPQKTWNYNRQASISSSVTSRSPSPITSDYFATQSPYSPNTPSPTDAPLKVRLVPCSFESADAYVYVPPSSASPSSAIAPKVSDTIQGQLQGNQPLLLVGSAAKQLRQPTQKIVKGARLHPYRITRSAGPPKRFL</sequence>
<name>A0A0C2T3L0_AMAMK</name>
<evidence type="ECO:0000313" key="2">
    <source>
        <dbReference type="EMBL" id="KIL61084.1"/>
    </source>
</evidence>
<feature type="compositionally biased region" description="Low complexity" evidence="1">
    <location>
        <begin position="1"/>
        <end position="10"/>
    </location>
</feature>
<dbReference type="OrthoDB" id="3267542at2759"/>
<dbReference type="InParanoid" id="A0A0C2T3L0"/>
<organism evidence="2 3">
    <name type="scientific">Amanita muscaria (strain Koide BX008)</name>
    <dbReference type="NCBI Taxonomy" id="946122"/>
    <lineage>
        <taxon>Eukaryota</taxon>
        <taxon>Fungi</taxon>
        <taxon>Dikarya</taxon>
        <taxon>Basidiomycota</taxon>
        <taxon>Agaricomycotina</taxon>
        <taxon>Agaricomycetes</taxon>
        <taxon>Agaricomycetidae</taxon>
        <taxon>Agaricales</taxon>
        <taxon>Pluteineae</taxon>
        <taxon>Amanitaceae</taxon>
        <taxon>Amanita</taxon>
    </lineage>
</organism>
<dbReference type="EMBL" id="KN818289">
    <property type="protein sequence ID" value="KIL61084.1"/>
    <property type="molecule type" value="Genomic_DNA"/>
</dbReference>
<evidence type="ECO:0000256" key="1">
    <source>
        <dbReference type="SAM" id="MobiDB-lite"/>
    </source>
</evidence>
<reference evidence="2 3" key="1">
    <citation type="submission" date="2014-04" db="EMBL/GenBank/DDBJ databases">
        <title>Evolutionary Origins and Diversification of the Mycorrhizal Mutualists.</title>
        <authorList>
            <consortium name="DOE Joint Genome Institute"/>
            <consortium name="Mycorrhizal Genomics Consortium"/>
            <person name="Kohler A."/>
            <person name="Kuo A."/>
            <person name="Nagy L.G."/>
            <person name="Floudas D."/>
            <person name="Copeland A."/>
            <person name="Barry K.W."/>
            <person name="Cichocki N."/>
            <person name="Veneault-Fourrey C."/>
            <person name="LaButti K."/>
            <person name="Lindquist E.A."/>
            <person name="Lipzen A."/>
            <person name="Lundell T."/>
            <person name="Morin E."/>
            <person name="Murat C."/>
            <person name="Riley R."/>
            <person name="Ohm R."/>
            <person name="Sun H."/>
            <person name="Tunlid A."/>
            <person name="Henrissat B."/>
            <person name="Grigoriev I.V."/>
            <person name="Hibbett D.S."/>
            <person name="Martin F."/>
        </authorList>
    </citation>
    <scope>NUCLEOTIDE SEQUENCE [LARGE SCALE GENOMIC DNA]</scope>
    <source>
        <strain evidence="2 3">Koide BX008</strain>
    </source>
</reference>
<keyword evidence="3" id="KW-1185">Reference proteome</keyword>
<feature type="compositionally biased region" description="Polar residues" evidence="1">
    <location>
        <begin position="24"/>
        <end position="33"/>
    </location>
</feature>